<sequence length="259" mass="28167">MLRRSVFMVVAAVVALLVAGGVCRAEDDSLSKVQDRGELIVGFAAHYPPFESKNESTGEFEGFDVDMGKAVAKELGVEAKFMDAEWQGLLGGLMTGDYDVLITCMSKSEARGKNVNFTDVYYKLADVIVVRKDSPELAGADDLKGKVVGVQLGSGSEQVVDKLDGLKEIKRYNYNPEAFLDLKAERIDALVVGYAYAVNQIKQDPDTYKVTGAPLDEAEIVMVLPKDSEALTARLNEALAAIRENGAYQAALDKWLTVE</sequence>
<comment type="subcellular location">
    <subcellularLocation>
        <location evidence="1">Cell envelope</location>
    </subcellularLocation>
</comment>
<evidence type="ECO:0000259" key="6">
    <source>
        <dbReference type="SMART" id="SM00062"/>
    </source>
</evidence>
<dbReference type="EMBL" id="QMIF01000012">
    <property type="protein sequence ID" value="TVM32080.1"/>
    <property type="molecule type" value="Genomic_DNA"/>
</dbReference>
<protein>
    <submittedName>
        <fullName evidence="8">Amino acid ABC transporter substrate-binding protein</fullName>
    </submittedName>
</protein>
<feature type="domain" description="Solute-binding protein family 3/N-terminal" evidence="6">
    <location>
        <begin position="38"/>
        <end position="259"/>
    </location>
</feature>
<evidence type="ECO:0000256" key="3">
    <source>
        <dbReference type="ARBA" id="ARBA00022729"/>
    </source>
</evidence>
<feature type="chain" id="PRO_5026966143" evidence="5">
    <location>
        <begin position="25"/>
        <end position="259"/>
    </location>
</feature>
<dbReference type="Pfam" id="PF00497">
    <property type="entry name" value="SBP_bac_3"/>
    <property type="match status" value="1"/>
</dbReference>
<dbReference type="AlphaFoldDB" id="A0A6P1ZCU6"/>
<feature type="signal peptide" evidence="5">
    <location>
        <begin position="1"/>
        <end position="24"/>
    </location>
</feature>
<dbReference type="CDD" id="cd13530">
    <property type="entry name" value="PBP2_peptides_like"/>
    <property type="match status" value="1"/>
</dbReference>
<dbReference type="PROSITE" id="PS01039">
    <property type="entry name" value="SBP_BACTERIAL_3"/>
    <property type="match status" value="1"/>
</dbReference>
<dbReference type="PANTHER" id="PTHR35936">
    <property type="entry name" value="MEMBRANE-BOUND LYTIC MUREIN TRANSGLYCOSYLASE F"/>
    <property type="match status" value="1"/>
</dbReference>
<evidence type="ECO:0000256" key="1">
    <source>
        <dbReference type="ARBA" id="ARBA00004196"/>
    </source>
</evidence>
<dbReference type="InterPro" id="IPR001320">
    <property type="entry name" value="Iontro_rcpt_C"/>
</dbReference>
<comment type="caution">
    <text evidence="8">The sequence shown here is derived from an EMBL/GenBank/DDBJ whole genome shotgun (WGS) entry which is preliminary data.</text>
</comment>
<organism evidence="8 9">
    <name type="scientific">Oceanidesulfovibrio marinus</name>
    <dbReference type="NCBI Taxonomy" id="370038"/>
    <lineage>
        <taxon>Bacteria</taxon>
        <taxon>Pseudomonadati</taxon>
        <taxon>Thermodesulfobacteriota</taxon>
        <taxon>Desulfovibrionia</taxon>
        <taxon>Desulfovibrionales</taxon>
        <taxon>Desulfovibrionaceae</taxon>
        <taxon>Oceanidesulfovibrio</taxon>
    </lineage>
</organism>
<evidence type="ECO:0000313" key="8">
    <source>
        <dbReference type="EMBL" id="TVM32080.1"/>
    </source>
</evidence>
<dbReference type="GO" id="GO:0016020">
    <property type="term" value="C:membrane"/>
    <property type="evidence" value="ECO:0007669"/>
    <property type="project" value="InterPro"/>
</dbReference>
<dbReference type="Proteomes" id="UP000434052">
    <property type="component" value="Unassembled WGS sequence"/>
</dbReference>
<proteinExistence type="inferred from homology"/>
<evidence type="ECO:0000256" key="5">
    <source>
        <dbReference type="SAM" id="SignalP"/>
    </source>
</evidence>
<name>A0A6P1ZCU6_9BACT</name>
<dbReference type="PANTHER" id="PTHR35936:SF34">
    <property type="entry name" value="ABC TRANSPORTER EXTRACELLULAR-BINDING PROTEIN YCKB-RELATED"/>
    <property type="match status" value="1"/>
</dbReference>
<dbReference type="InterPro" id="IPR001638">
    <property type="entry name" value="Solute-binding_3/MltF_N"/>
</dbReference>
<dbReference type="OrthoDB" id="5419093at2"/>
<keyword evidence="3 5" id="KW-0732">Signal</keyword>
<dbReference type="Gene3D" id="3.40.190.10">
    <property type="entry name" value="Periplasmic binding protein-like II"/>
    <property type="match status" value="2"/>
</dbReference>
<comment type="similarity">
    <text evidence="2 4">Belongs to the bacterial solute-binding protein 3 family.</text>
</comment>
<evidence type="ECO:0000313" key="9">
    <source>
        <dbReference type="Proteomes" id="UP000434052"/>
    </source>
</evidence>
<dbReference type="SMART" id="SM00079">
    <property type="entry name" value="PBPe"/>
    <property type="match status" value="1"/>
</dbReference>
<dbReference type="SUPFAM" id="SSF53850">
    <property type="entry name" value="Periplasmic binding protein-like II"/>
    <property type="match status" value="1"/>
</dbReference>
<dbReference type="RefSeq" id="WP_144306444.1">
    <property type="nucleotide sequence ID" value="NZ_QMIF01000012.1"/>
</dbReference>
<feature type="domain" description="Ionotropic glutamate receptor C-terminal" evidence="7">
    <location>
        <begin position="38"/>
        <end position="258"/>
    </location>
</feature>
<dbReference type="SMART" id="SM00062">
    <property type="entry name" value="PBPb"/>
    <property type="match status" value="1"/>
</dbReference>
<evidence type="ECO:0000256" key="2">
    <source>
        <dbReference type="ARBA" id="ARBA00010333"/>
    </source>
</evidence>
<reference evidence="8 9" key="1">
    <citation type="submission" date="2018-06" db="EMBL/GenBank/DDBJ databases">
        <title>Complete genome of Desulfovibrio marinus P48SEP.</title>
        <authorList>
            <person name="Crispim J.S."/>
            <person name="Vidigal P.M.P."/>
            <person name="Silva L.C.F."/>
            <person name="Araujo L.C."/>
            <person name="Laguardia C.N."/>
            <person name="Dias R.S."/>
            <person name="Sousa M.P."/>
            <person name="Paula S.O."/>
            <person name="Silva C."/>
        </authorList>
    </citation>
    <scope>NUCLEOTIDE SEQUENCE [LARGE SCALE GENOMIC DNA]</scope>
    <source>
        <strain evidence="8 9">P48SEP</strain>
    </source>
</reference>
<gene>
    <name evidence="8" type="ORF">DQK91_16240</name>
</gene>
<accession>A0A6P1ZCU6</accession>
<dbReference type="GO" id="GO:0015276">
    <property type="term" value="F:ligand-gated monoatomic ion channel activity"/>
    <property type="evidence" value="ECO:0007669"/>
    <property type="project" value="InterPro"/>
</dbReference>
<evidence type="ECO:0000256" key="4">
    <source>
        <dbReference type="RuleBase" id="RU003744"/>
    </source>
</evidence>
<evidence type="ECO:0000259" key="7">
    <source>
        <dbReference type="SMART" id="SM00079"/>
    </source>
</evidence>
<dbReference type="InterPro" id="IPR018313">
    <property type="entry name" value="SBP_3_CS"/>
</dbReference>
<dbReference type="GO" id="GO:0030313">
    <property type="term" value="C:cell envelope"/>
    <property type="evidence" value="ECO:0007669"/>
    <property type="project" value="UniProtKB-SubCell"/>
</dbReference>